<dbReference type="Pfam" id="PF03819">
    <property type="entry name" value="MazG"/>
    <property type="match status" value="1"/>
</dbReference>
<proteinExistence type="predicted"/>
<dbReference type="CDD" id="cd11540">
    <property type="entry name" value="NTP-PPase_u3"/>
    <property type="match status" value="1"/>
</dbReference>
<reference evidence="3 4" key="1">
    <citation type="submission" date="2019-01" db="EMBL/GenBank/DDBJ databases">
        <title>Draft genome sequences of the type strains of six Macrococcus species.</title>
        <authorList>
            <person name="Mazhar S."/>
            <person name="Altermann E."/>
            <person name="Hill C."/>
            <person name="Mcauliffe O."/>
        </authorList>
    </citation>
    <scope>NUCLEOTIDE SEQUENCE [LARGE SCALE GENOMIC DNA]</scope>
    <source>
        <strain evidence="3 4">ATCC 51825</strain>
    </source>
</reference>
<accession>A0A4R6BWF0</accession>
<dbReference type="AlphaFoldDB" id="A0A4R6BWF0"/>
<evidence type="ECO:0000313" key="3">
    <source>
        <dbReference type="EMBL" id="TDM12679.1"/>
    </source>
</evidence>
<dbReference type="OrthoDB" id="706686at2"/>
<evidence type="ECO:0000259" key="2">
    <source>
        <dbReference type="Pfam" id="PF03819"/>
    </source>
</evidence>
<gene>
    <name evidence="3" type="ORF">ERX55_10510</name>
</gene>
<feature type="domain" description="NTP pyrophosphohydrolase MazG-like" evidence="2">
    <location>
        <begin position="49"/>
        <end position="104"/>
    </location>
</feature>
<dbReference type="Proteomes" id="UP000294843">
    <property type="component" value="Unassembled WGS sequence"/>
</dbReference>
<organism evidence="3 4">
    <name type="scientific">Macrococcus bovicus</name>
    <dbReference type="NCBI Taxonomy" id="69968"/>
    <lineage>
        <taxon>Bacteria</taxon>
        <taxon>Bacillati</taxon>
        <taxon>Bacillota</taxon>
        <taxon>Bacilli</taxon>
        <taxon>Bacillales</taxon>
        <taxon>Staphylococcaceae</taxon>
        <taxon>Macrococcus</taxon>
    </lineage>
</organism>
<dbReference type="SUPFAM" id="SSF101386">
    <property type="entry name" value="all-alpha NTP pyrophosphatases"/>
    <property type="match status" value="1"/>
</dbReference>
<feature type="compositionally biased region" description="Basic and acidic residues" evidence="1">
    <location>
        <begin position="1"/>
        <end position="10"/>
    </location>
</feature>
<dbReference type="InterPro" id="IPR004518">
    <property type="entry name" value="MazG-like_dom"/>
</dbReference>
<keyword evidence="4" id="KW-1185">Reference proteome</keyword>
<evidence type="ECO:0000313" key="4">
    <source>
        <dbReference type="Proteomes" id="UP000294843"/>
    </source>
</evidence>
<dbReference type="Gene3D" id="1.10.287.1080">
    <property type="entry name" value="MazG-like"/>
    <property type="match status" value="1"/>
</dbReference>
<name>A0A4R6BWF0_9STAP</name>
<dbReference type="PANTHER" id="PTHR42702">
    <property type="entry name" value="NUCLEOTIDE PYROPHOSPHOHYDROLASE"/>
    <property type="match status" value="1"/>
</dbReference>
<feature type="compositionally biased region" description="Basic residues" evidence="1">
    <location>
        <begin position="11"/>
        <end position="21"/>
    </location>
</feature>
<feature type="region of interest" description="Disordered" evidence="1">
    <location>
        <begin position="1"/>
        <end position="21"/>
    </location>
</feature>
<sequence>MSYQPHTKERNHLKRKGAKRMSKLTELTTKIEQWSIDRNLHTADPRKQMLKLGEETGELYAGIAKNNDGLIKDSIGDAVVVMTILSQQKEIDFNKLVESVEKMNWTSRNDLNGHTLTLMHHVGMLAAAFEQTGGNTHIMMRLQWVLESLIDICEALDLDLIECVELAYNEIKDRKGKMIDGVFVKEADLQEVER</sequence>
<comment type="caution">
    <text evidence="3">The sequence shown here is derived from an EMBL/GenBank/DDBJ whole genome shotgun (WGS) entry which is preliminary data.</text>
</comment>
<dbReference type="PANTHER" id="PTHR42702:SF1">
    <property type="entry name" value="REGULATORY PROTEIN FOR BETA-LACTAMASE"/>
    <property type="match status" value="1"/>
</dbReference>
<protein>
    <recommendedName>
        <fullName evidence="2">NTP pyrophosphohydrolase MazG-like domain-containing protein</fullName>
    </recommendedName>
</protein>
<evidence type="ECO:0000256" key="1">
    <source>
        <dbReference type="SAM" id="MobiDB-lite"/>
    </source>
</evidence>
<dbReference type="EMBL" id="SCWF01000015">
    <property type="protein sequence ID" value="TDM12679.1"/>
    <property type="molecule type" value="Genomic_DNA"/>
</dbReference>